<accession>A0A066TS87</accession>
<protein>
    <recommendedName>
        <fullName evidence="4">ATP-grasp-modified RiPP</fullName>
    </recommendedName>
</protein>
<evidence type="ECO:0000313" key="3">
    <source>
        <dbReference type="Proteomes" id="UP000027345"/>
    </source>
</evidence>
<feature type="region of interest" description="Disordered" evidence="1">
    <location>
        <begin position="24"/>
        <end position="66"/>
    </location>
</feature>
<reference evidence="2 3" key="1">
    <citation type="submission" date="2014-05" db="EMBL/GenBank/DDBJ databases">
        <title>Draft genome sequence of Amycolatopsis rifamycinica DSM 46095.</title>
        <authorList>
            <person name="Lal R."/>
            <person name="Saxena A."/>
            <person name="Kumari R."/>
            <person name="Mukherjee U."/>
            <person name="Singh P."/>
            <person name="Sangwan N."/>
            <person name="Mahato N.K."/>
        </authorList>
    </citation>
    <scope>NUCLEOTIDE SEQUENCE [LARGE SCALE GENOMIC DNA]</scope>
    <source>
        <strain evidence="2 3">DSM 46095</strain>
    </source>
</reference>
<evidence type="ECO:0008006" key="4">
    <source>
        <dbReference type="Google" id="ProtNLM"/>
    </source>
</evidence>
<dbReference type="AlphaFoldDB" id="A0A066TS87"/>
<dbReference type="EMBL" id="JMQI01000081">
    <property type="protein sequence ID" value="KDN16402.1"/>
    <property type="molecule type" value="Genomic_DNA"/>
</dbReference>
<comment type="caution">
    <text evidence="2">The sequence shown here is derived from an EMBL/GenBank/DDBJ whole genome shotgun (WGS) entry which is preliminary data.</text>
</comment>
<proteinExistence type="predicted"/>
<gene>
    <name evidence="2" type="ORF">DV20_41040</name>
</gene>
<keyword evidence="3" id="KW-1185">Reference proteome</keyword>
<feature type="compositionally biased region" description="Low complexity" evidence="1">
    <location>
        <begin position="42"/>
        <end position="59"/>
    </location>
</feature>
<organism evidence="2 3">
    <name type="scientific">Amycolatopsis rifamycinica</name>
    <dbReference type="NCBI Taxonomy" id="287986"/>
    <lineage>
        <taxon>Bacteria</taxon>
        <taxon>Bacillati</taxon>
        <taxon>Actinomycetota</taxon>
        <taxon>Actinomycetes</taxon>
        <taxon>Pseudonocardiales</taxon>
        <taxon>Pseudonocardiaceae</taxon>
        <taxon>Amycolatopsis</taxon>
    </lineage>
</organism>
<evidence type="ECO:0000313" key="2">
    <source>
        <dbReference type="EMBL" id="KDN16402.1"/>
    </source>
</evidence>
<dbReference type="STRING" id="287986.DV20_41040"/>
<dbReference type="RefSeq" id="WP_043788927.1">
    <property type="nucleotide sequence ID" value="NZ_JMQI01000081.1"/>
</dbReference>
<name>A0A066TS87_9PSEU</name>
<evidence type="ECO:0000256" key="1">
    <source>
        <dbReference type="SAM" id="MobiDB-lite"/>
    </source>
</evidence>
<sequence length="66" mass="6823">MPDYSSREVQYRVVPDAGDHVIEKRGGYEAPSTPFALPEMPAGPAQGASPAGGADAQSQTTSTSDD</sequence>
<dbReference type="Proteomes" id="UP000027345">
    <property type="component" value="Unassembled WGS sequence"/>
</dbReference>